<feature type="compositionally biased region" description="Basic residues" evidence="7">
    <location>
        <begin position="1101"/>
        <end position="1111"/>
    </location>
</feature>
<evidence type="ECO:0000256" key="2">
    <source>
        <dbReference type="ARBA" id="ARBA00022801"/>
    </source>
</evidence>
<dbReference type="InterPro" id="IPR015894">
    <property type="entry name" value="Guanylate-bd_N"/>
</dbReference>
<evidence type="ECO:0000256" key="7">
    <source>
        <dbReference type="SAM" id="MobiDB-lite"/>
    </source>
</evidence>
<sequence length="1913" mass="216043">MASEGKPCRSFPRRWIYWRGSRSPYQWSNLLKRAKETTNNQPCMPPSIPLIHGTQTYLLYKSTLVYRHNVPQPATRTVKIDTVGAYAGAVAAIAGSAVGAISGICAVGAIACQKTSIIGGLPSPSVYMECISRLLGAFDDSVEKTGCAVHKSLEYAKLDLASVVKIAENTDGLNPTYSDGVAELTERVSLASKRDYVSGVALGVMVKHFMEAFNDPKPLPEFTEDTDLTKRNKSSNEESTVTCVDEVNGPKAIAWDNTSRNAGRLVHCRAIEGAPISENTGTEEPPFEKPVQDRRYPNATLDDKFPIIEFGQLDFPEQESLLGVGGFAAVAKAHHREWKQDVAVKRLLAREIEGSEQELLYSEARKLNLGSRSDQVISLLGVCLDPNFAIVMPYMENGSLTGLLRDVDVPWALRSRMVHEISLGMTFLHCQNPQILHCDLKAENVLLDSDFHAKDRNDRKSSVLPKPMMKLPEQQENEDKQMIETSKKAPTSLHISELDSEHRFEVEELKPKEGGEAVHGSSIPLILPNDLKYNASTGAVEKVQGVPRKSLQTVPEALALLEGIGEPVSVLAICGPCRTGKSYILSRCFTQLAKRVTVKQSEKTQASAFREFFPDFLWLLRDVSLKMEDENGKEMDPTEFLYTKVLQRQGDEDDFEDESTSDKVGRAIRTFFPSVECATLVRPSGDEEVMKNITQHTDSLKTEFTKGVENLTERLLRRSHAKSGYKRGSTIRGLALSIMAKQYVEAVNAPDAIPALDNTWKNTIELMENRAIEEAVTAYNKQMKSQIAAATNNGKVPLEEHAENEIQPVTRGNGTHSTGSPTSQPTLMDLHNEALNNVKDTLMERAGHFQDQTCENNNLVDRMKNRLVQREKRTADYVAADGTTRKQEWFVVNGGELLHFIQQNKELSESFCQDLWESLVDPIRKDVESLSPHVDFDQLKEKLSDARQQYEERARGPEKGAVQEKMAETIGKLEAVIEKIEGYQTTIKQEQEMRREAEFRAETMERELREKTQELEKVQQTLKKTQETVQWQQKTLLEREQQQQEIQRQHRKEIKEKTRETIEQQQKTRLEMKKQQQEMKQQHRLQIEEVMQREQEQGRAGAKRKKKRRRSVTMASAQGSSSPVKCGLSPRSKLYSKINEHLSEDQVKSLRAMLITDHHIGKGKIENATPHEIFTMLEADNKIGEGNLGLLKDLLIALKEIQLAKEVDDLERDQRSISKLHSEFGFKVEELKPKGGGHVVPGSSIPLILPNDLKYNASTGAVQKIQDNQRTSLHVVPEALELLEGIEEPVSVQAICGPCRSGKSYILSRLLGTADAFELGHRMDPQTFGIWMGTKVLRGKDFTIVLLDTEGIDAVTASAGQDASILVMTILLSSRLIYNSLNVPHMGDLEKMQCFIKLATGVTVKQGEASNVSAFRKFFPDFMWLLRDVSLKMEDENGKEMDPSDYLVKRVFRRNPNAFEESTTDMVRRAILTFFPSAECAILERPSDKKEVMNNIAQHTDSLNPEFNKGVDDLVVRLLLKARAKRGYHEGSKVSGLALSIMTKQYVEAVNDPNSIPALDNTWQNTIELMQNRAIEEAVMEYNKQMQAQIAEARMTKNGEVPLEEGEIDTPIQPTIMGLHNASVKTVTSILLKKVGHFQISTGNQGTENQDSGEINAVVDQMQKRLVQQEERAVDGIRGLVVTGGELFHYIQQNREHSKNFCKGLYEHLLDPIRKRVESPPPDFDFDKLTRELAAAREQYKKQARGPEKWVVLQEMDTSAVKLQAQIDKMGYQKKLMQQQQRAHEAELRAKEREEEILNQLKQLKDQLQTQRETLQEIIQQYERQITQMKQDMEERHAVALQRIEDLKNAKMAEQAEIARDLLEKERASTREKIKKMENEQADLYRQLEEVLDQQKKATPPPKPSLKEKCTIS</sequence>
<dbReference type="GO" id="GO:0005524">
    <property type="term" value="F:ATP binding"/>
    <property type="evidence" value="ECO:0007669"/>
    <property type="project" value="UniProtKB-UniRule"/>
</dbReference>
<dbReference type="Gene3D" id="3.40.50.300">
    <property type="entry name" value="P-loop containing nucleotide triphosphate hydrolases"/>
    <property type="match status" value="3"/>
</dbReference>
<dbReference type="InterPro" id="IPR000719">
    <property type="entry name" value="Prot_kinase_dom"/>
</dbReference>
<feature type="region of interest" description="Disordered" evidence="7">
    <location>
        <begin position="1892"/>
        <end position="1913"/>
    </location>
</feature>
<dbReference type="PROSITE" id="PS00107">
    <property type="entry name" value="PROTEIN_KINASE_ATP"/>
    <property type="match status" value="1"/>
</dbReference>
<dbReference type="InterPro" id="IPR027417">
    <property type="entry name" value="P-loop_NTPase"/>
</dbReference>
<dbReference type="InterPro" id="IPR036543">
    <property type="entry name" value="Guanylate-bd_C_sf"/>
</dbReference>
<dbReference type="FunFam" id="3.40.50.300:FF:003009">
    <property type="entry name" value="Uncharacterized protein"/>
    <property type="match status" value="1"/>
</dbReference>
<feature type="region of interest" description="Disordered" evidence="7">
    <location>
        <begin position="1092"/>
        <end position="1128"/>
    </location>
</feature>
<dbReference type="FunFam" id="1.20.1000.10:FF:000005">
    <property type="entry name" value="Uncharacterized protein"/>
    <property type="match status" value="1"/>
</dbReference>
<organism>
    <name type="scientific">Branchiostoma floridae</name>
    <name type="common">Florida lancelet</name>
    <name type="synonym">Amphioxus</name>
    <dbReference type="NCBI Taxonomy" id="7739"/>
    <lineage>
        <taxon>Eukaryota</taxon>
        <taxon>Metazoa</taxon>
        <taxon>Chordata</taxon>
        <taxon>Cephalochordata</taxon>
        <taxon>Leptocardii</taxon>
        <taxon>Amphioxiformes</taxon>
        <taxon>Branchiostomatidae</taxon>
        <taxon>Branchiostoma</taxon>
    </lineage>
</organism>
<feature type="region of interest" description="Disordered" evidence="7">
    <location>
        <begin position="805"/>
        <end position="825"/>
    </location>
</feature>
<evidence type="ECO:0000313" key="11">
    <source>
        <dbReference type="EMBL" id="EEN49861.1"/>
    </source>
</evidence>
<feature type="binding site" evidence="6">
    <location>
        <position position="345"/>
    </location>
    <ligand>
        <name>ATP</name>
        <dbReference type="ChEBI" id="CHEBI:30616"/>
    </ligand>
</feature>
<dbReference type="Pfam" id="PF00069">
    <property type="entry name" value="Pkinase"/>
    <property type="match status" value="1"/>
</dbReference>
<evidence type="ECO:0000256" key="1">
    <source>
        <dbReference type="ARBA" id="ARBA00022741"/>
    </source>
</evidence>
<keyword evidence="2" id="KW-0378">Hydrolase</keyword>
<dbReference type="InterPro" id="IPR017441">
    <property type="entry name" value="Protein_kinase_ATP_BS"/>
</dbReference>
<evidence type="ECO:0000256" key="6">
    <source>
        <dbReference type="PROSITE-ProRule" id="PRU10141"/>
    </source>
</evidence>
<dbReference type="PANTHER" id="PTHR10751">
    <property type="entry name" value="GUANYLATE BINDING PROTEIN"/>
    <property type="match status" value="1"/>
</dbReference>
<keyword evidence="1 6" id="KW-0547">Nucleotide-binding</keyword>
<dbReference type="Gene3D" id="1.20.1000.10">
    <property type="entry name" value="Guanylate-binding protein, C-terminal domain"/>
    <property type="match status" value="2"/>
</dbReference>
<dbReference type="Gene3D" id="1.10.510.10">
    <property type="entry name" value="Transferase(Phosphotransferase) domain 1"/>
    <property type="match status" value="1"/>
</dbReference>
<evidence type="ECO:0000259" key="8">
    <source>
        <dbReference type="PROSITE" id="PS50011"/>
    </source>
</evidence>
<name>C3ZC89_BRAFL</name>
<feature type="domain" description="Protein kinase" evidence="8">
    <location>
        <begin position="316"/>
        <end position="613"/>
    </location>
</feature>
<comment type="similarity">
    <text evidence="5">Belongs to the TRAFAC class dynamin-like GTPase superfamily. GB1/RHD3 GTPase family.</text>
</comment>
<gene>
    <name evidence="11" type="ORF">BRAFLDRAFT_75690</name>
</gene>
<dbReference type="CDD" id="cd00045">
    <property type="entry name" value="DED"/>
    <property type="match status" value="1"/>
</dbReference>
<dbReference type="GO" id="GO:0042981">
    <property type="term" value="P:regulation of apoptotic process"/>
    <property type="evidence" value="ECO:0007669"/>
    <property type="project" value="InterPro"/>
</dbReference>
<dbReference type="GO" id="GO:0003924">
    <property type="term" value="F:GTPase activity"/>
    <property type="evidence" value="ECO:0007669"/>
    <property type="project" value="InterPro"/>
</dbReference>
<feature type="region of interest" description="Disordered" evidence="7">
    <location>
        <begin position="457"/>
        <end position="477"/>
    </location>
</feature>
<evidence type="ECO:0000256" key="4">
    <source>
        <dbReference type="ARBA" id="ARBA00023134"/>
    </source>
</evidence>
<dbReference type="Pfam" id="PF02263">
    <property type="entry name" value="GBP"/>
    <property type="match status" value="2"/>
</dbReference>
<dbReference type="PROSITE" id="PS00108">
    <property type="entry name" value="PROTEIN_KINASE_ST"/>
    <property type="match status" value="1"/>
</dbReference>
<keyword evidence="4" id="KW-0342">GTP-binding</keyword>
<proteinExistence type="inferred from homology"/>
<dbReference type="FunFam" id="1.10.510.10:FF:002756">
    <property type="match status" value="1"/>
</dbReference>
<dbReference type="InterPro" id="IPR001875">
    <property type="entry name" value="DED_dom"/>
</dbReference>
<dbReference type="InterPro" id="IPR003191">
    <property type="entry name" value="Guanylate-bd/ATL_C"/>
</dbReference>
<dbReference type="InterPro" id="IPR008271">
    <property type="entry name" value="Ser/Thr_kinase_AS"/>
</dbReference>
<dbReference type="GO" id="GO:0005525">
    <property type="term" value="F:GTP binding"/>
    <property type="evidence" value="ECO:0007669"/>
    <property type="project" value="UniProtKB-KW"/>
</dbReference>
<dbReference type="SUPFAM" id="SSF48340">
    <property type="entry name" value="Interferon-induced guanylate-binding protein 1 (GBP1), C-terminal domain"/>
    <property type="match status" value="3"/>
</dbReference>
<dbReference type="SMART" id="SM00220">
    <property type="entry name" value="S_TKc"/>
    <property type="match status" value="1"/>
</dbReference>
<dbReference type="InParanoid" id="C3ZC89"/>
<dbReference type="PROSITE" id="PS51715">
    <property type="entry name" value="G_GB1_RHD3"/>
    <property type="match status" value="1"/>
</dbReference>
<evidence type="ECO:0000259" key="9">
    <source>
        <dbReference type="PROSITE" id="PS50168"/>
    </source>
</evidence>
<dbReference type="SUPFAM" id="SSF47986">
    <property type="entry name" value="DEATH domain"/>
    <property type="match status" value="1"/>
</dbReference>
<reference evidence="11" key="1">
    <citation type="journal article" date="2008" name="Nature">
        <title>The amphioxus genome and the evolution of the chordate karyotype.</title>
        <authorList>
            <consortium name="US DOE Joint Genome Institute (JGI-PGF)"/>
            <person name="Putnam N.H."/>
            <person name="Butts T."/>
            <person name="Ferrier D.E.K."/>
            <person name="Furlong R.F."/>
            <person name="Hellsten U."/>
            <person name="Kawashima T."/>
            <person name="Robinson-Rechavi M."/>
            <person name="Shoguchi E."/>
            <person name="Terry A."/>
            <person name="Yu J.-K."/>
            <person name="Benito-Gutierrez E.L."/>
            <person name="Dubchak I."/>
            <person name="Garcia-Fernandez J."/>
            <person name="Gibson-Brown J.J."/>
            <person name="Grigoriev I.V."/>
            <person name="Horton A.C."/>
            <person name="de Jong P.J."/>
            <person name="Jurka J."/>
            <person name="Kapitonov V.V."/>
            <person name="Kohara Y."/>
            <person name="Kuroki Y."/>
            <person name="Lindquist E."/>
            <person name="Lucas S."/>
            <person name="Osoegawa K."/>
            <person name="Pennacchio L.A."/>
            <person name="Salamov A.A."/>
            <person name="Satou Y."/>
            <person name="Sauka-Spengler T."/>
            <person name="Schmutz J."/>
            <person name="Shin-I T."/>
            <person name="Toyoda A."/>
            <person name="Bronner-Fraser M."/>
            <person name="Fujiyama A."/>
            <person name="Holland L.Z."/>
            <person name="Holland P.W.H."/>
            <person name="Satoh N."/>
            <person name="Rokhsar D.S."/>
        </authorList>
    </citation>
    <scope>NUCLEOTIDE SEQUENCE [LARGE SCALE GENOMIC DNA]</scope>
    <source>
        <strain evidence="11">S238N-H82</strain>
        <tissue evidence="11">Testes</tissue>
    </source>
</reference>
<dbReference type="eggNOG" id="KOG0192">
    <property type="taxonomic scope" value="Eukaryota"/>
</dbReference>
<evidence type="ECO:0008006" key="12">
    <source>
        <dbReference type="Google" id="ProtNLM"/>
    </source>
</evidence>
<dbReference type="InterPro" id="IPR030386">
    <property type="entry name" value="G_GB1_RHD3_dom"/>
</dbReference>
<feature type="domain" description="DED" evidence="9">
    <location>
        <begin position="1130"/>
        <end position="1209"/>
    </location>
</feature>
<evidence type="ECO:0000256" key="5">
    <source>
        <dbReference type="PROSITE-ProRule" id="PRU01052"/>
    </source>
</evidence>
<dbReference type="EMBL" id="GG666606">
    <property type="protein sequence ID" value="EEN49861.1"/>
    <property type="molecule type" value="Genomic_DNA"/>
</dbReference>
<keyword evidence="3 6" id="KW-0067">ATP-binding</keyword>
<dbReference type="Pfam" id="PF01335">
    <property type="entry name" value="DED"/>
    <property type="match status" value="1"/>
</dbReference>
<protein>
    <recommendedName>
        <fullName evidence="12">Protein kinase domain-containing protein</fullName>
    </recommendedName>
</protein>
<dbReference type="Gene3D" id="1.10.533.10">
    <property type="entry name" value="Death Domain, Fas"/>
    <property type="match status" value="1"/>
</dbReference>
<dbReference type="Pfam" id="PF02841">
    <property type="entry name" value="GBP_C"/>
    <property type="match status" value="2"/>
</dbReference>
<dbReference type="eggNOG" id="KOG2037">
    <property type="taxonomic scope" value="Eukaryota"/>
</dbReference>
<evidence type="ECO:0000259" key="10">
    <source>
        <dbReference type="PROSITE" id="PS51715"/>
    </source>
</evidence>
<dbReference type="FunFam" id="1.10.533.10:FF:000124">
    <property type="entry name" value="Uncharacterized protein"/>
    <property type="match status" value="1"/>
</dbReference>
<dbReference type="PROSITE" id="PS50168">
    <property type="entry name" value="DED"/>
    <property type="match status" value="1"/>
</dbReference>
<dbReference type="GO" id="GO:0004672">
    <property type="term" value="F:protein kinase activity"/>
    <property type="evidence" value="ECO:0007669"/>
    <property type="project" value="InterPro"/>
</dbReference>
<feature type="compositionally biased region" description="Polar residues" evidence="7">
    <location>
        <begin position="810"/>
        <end position="825"/>
    </location>
</feature>
<dbReference type="PROSITE" id="PS50011">
    <property type="entry name" value="PROTEIN_KINASE_DOM"/>
    <property type="match status" value="1"/>
</dbReference>
<feature type="domain" description="GB1/RHD3-type G" evidence="10">
    <location>
        <begin position="1287"/>
        <end position="1528"/>
    </location>
</feature>
<evidence type="ECO:0000256" key="3">
    <source>
        <dbReference type="ARBA" id="ARBA00022840"/>
    </source>
</evidence>
<feature type="compositionally biased region" description="Polar residues" evidence="7">
    <location>
        <begin position="1113"/>
        <end position="1123"/>
    </location>
</feature>
<dbReference type="SUPFAM" id="SSF56112">
    <property type="entry name" value="Protein kinase-like (PK-like)"/>
    <property type="match status" value="1"/>
</dbReference>
<dbReference type="SUPFAM" id="SSF52540">
    <property type="entry name" value="P-loop containing nucleoside triphosphate hydrolases"/>
    <property type="match status" value="2"/>
</dbReference>
<dbReference type="InterPro" id="IPR011009">
    <property type="entry name" value="Kinase-like_dom_sf"/>
</dbReference>
<accession>C3ZC89</accession>
<dbReference type="InterPro" id="IPR011029">
    <property type="entry name" value="DEATH-like_dom_sf"/>
</dbReference>